<organism evidence="8 9">
    <name type="scientific">Coccomyxa viridis</name>
    <dbReference type="NCBI Taxonomy" id="1274662"/>
    <lineage>
        <taxon>Eukaryota</taxon>
        <taxon>Viridiplantae</taxon>
        <taxon>Chlorophyta</taxon>
        <taxon>core chlorophytes</taxon>
        <taxon>Trebouxiophyceae</taxon>
        <taxon>Trebouxiophyceae incertae sedis</taxon>
        <taxon>Coccomyxaceae</taxon>
        <taxon>Coccomyxa</taxon>
    </lineage>
</organism>
<dbReference type="Gene3D" id="1.10.3730.20">
    <property type="match status" value="1"/>
</dbReference>
<dbReference type="GO" id="GO:0016020">
    <property type="term" value="C:membrane"/>
    <property type="evidence" value="ECO:0007669"/>
    <property type="project" value="UniProtKB-SubCell"/>
</dbReference>
<keyword evidence="4 7" id="KW-1133">Transmembrane helix</keyword>
<dbReference type="AlphaFoldDB" id="A0AAV1HUW0"/>
<accession>A0AAV1HUW0</accession>
<dbReference type="PANTHER" id="PTHR16119:SF17">
    <property type="entry name" value="TRANSMEMBRANE PROTEIN 144"/>
    <property type="match status" value="1"/>
</dbReference>
<feature type="transmembrane region" description="Helical" evidence="7">
    <location>
        <begin position="98"/>
        <end position="115"/>
    </location>
</feature>
<evidence type="ECO:0000313" key="9">
    <source>
        <dbReference type="Proteomes" id="UP001314263"/>
    </source>
</evidence>
<reference evidence="8 9" key="1">
    <citation type="submission" date="2023-10" db="EMBL/GenBank/DDBJ databases">
        <authorList>
            <person name="Maclean D."/>
            <person name="Macfadyen A."/>
        </authorList>
    </citation>
    <scope>NUCLEOTIDE SEQUENCE [LARGE SCALE GENOMIC DNA]</scope>
</reference>
<keyword evidence="9" id="KW-1185">Reference proteome</keyword>
<protein>
    <recommendedName>
        <fullName evidence="10">EamA domain-containing protein</fullName>
    </recommendedName>
</protein>
<dbReference type="SUPFAM" id="SSF103481">
    <property type="entry name" value="Multidrug resistance efflux transporter EmrE"/>
    <property type="match status" value="1"/>
</dbReference>
<feature type="transmembrane region" description="Helical" evidence="7">
    <location>
        <begin position="253"/>
        <end position="272"/>
    </location>
</feature>
<dbReference type="GO" id="GO:0015144">
    <property type="term" value="F:carbohydrate transmembrane transporter activity"/>
    <property type="evidence" value="ECO:0007669"/>
    <property type="project" value="InterPro"/>
</dbReference>
<evidence type="ECO:0000256" key="6">
    <source>
        <dbReference type="SAM" id="MobiDB-lite"/>
    </source>
</evidence>
<evidence type="ECO:0000256" key="3">
    <source>
        <dbReference type="ARBA" id="ARBA00022692"/>
    </source>
</evidence>
<evidence type="ECO:0000256" key="7">
    <source>
        <dbReference type="SAM" id="Phobius"/>
    </source>
</evidence>
<dbReference type="InterPro" id="IPR010651">
    <property type="entry name" value="Sugar_transport"/>
</dbReference>
<feature type="transmembrane region" description="Helical" evidence="7">
    <location>
        <begin position="64"/>
        <end position="86"/>
    </location>
</feature>
<dbReference type="InterPro" id="IPR012435">
    <property type="entry name" value="TMEM144"/>
</dbReference>
<evidence type="ECO:0008006" key="10">
    <source>
        <dbReference type="Google" id="ProtNLM"/>
    </source>
</evidence>
<evidence type="ECO:0000256" key="5">
    <source>
        <dbReference type="ARBA" id="ARBA00023136"/>
    </source>
</evidence>
<gene>
    <name evidence="8" type="ORF">CVIRNUC_001874</name>
</gene>
<feature type="transmembrane region" description="Helical" evidence="7">
    <location>
        <begin position="284"/>
        <end position="312"/>
    </location>
</feature>
<evidence type="ECO:0000256" key="4">
    <source>
        <dbReference type="ARBA" id="ARBA00022989"/>
    </source>
</evidence>
<feature type="transmembrane region" description="Helical" evidence="7">
    <location>
        <begin position="121"/>
        <end position="141"/>
    </location>
</feature>
<dbReference type="Proteomes" id="UP001314263">
    <property type="component" value="Unassembled WGS sequence"/>
</dbReference>
<feature type="transmembrane region" description="Helical" evidence="7">
    <location>
        <begin position="37"/>
        <end position="58"/>
    </location>
</feature>
<comment type="subcellular location">
    <subcellularLocation>
        <location evidence="1">Membrane</location>
        <topology evidence="1">Multi-pass membrane protein</topology>
    </subcellularLocation>
</comment>
<evidence type="ECO:0000256" key="1">
    <source>
        <dbReference type="ARBA" id="ARBA00004141"/>
    </source>
</evidence>
<dbReference type="PANTHER" id="PTHR16119">
    <property type="entry name" value="TRANSMEMBRANE PROTEIN 144"/>
    <property type="match status" value="1"/>
</dbReference>
<feature type="region of interest" description="Disordered" evidence="6">
    <location>
        <begin position="183"/>
        <end position="223"/>
    </location>
</feature>
<evidence type="ECO:0000313" key="8">
    <source>
        <dbReference type="EMBL" id="CAK0748964.1"/>
    </source>
</evidence>
<dbReference type="InterPro" id="IPR037185">
    <property type="entry name" value="EmrE-like"/>
</dbReference>
<keyword evidence="5 7" id="KW-0472">Membrane</keyword>
<proteinExistence type="inferred from homology"/>
<feature type="transmembrane region" description="Helical" evidence="7">
    <location>
        <begin position="6"/>
        <end position="25"/>
    </location>
</feature>
<feature type="transmembrane region" description="Helical" evidence="7">
    <location>
        <begin position="380"/>
        <end position="402"/>
    </location>
</feature>
<sequence>MITFIYGILAGIGSAISFGSFGVPIKCKQIMDAKVHPFVYQIYKSSVCFLTSFIVLAWNWPAKFTWWGTVGAAIWVLNGVCAIMAIQKCGLGIAQTTYSALSIFVAFIWGAFIFHEDIKSLPMAVVGLVLMAIGFAGLGYAAQRALMLAKRVAPTDEAAAVEAAKVEGIISKVVDVPLIPEPASSTDHEHANGDKSSGATNGHAVAAQASHSHGSTDAMDGARELEEAESGAKLVDSTVPGAAAVNQKGKWDYMIGVALACFIGLLNGSLSVPFKYAQKEVKGIVYILSFGIGVAIVTSGAAVVFFGLLAAFGRRLPRMQFRKASGPACLTGLLWSIGNFLSIYAVQYCGISLGWPLVQCQLVVSSTWALLYYKEMPGWISILIFIASVVIILIGVFILAFFGTGTAAGSH</sequence>
<comment type="similarity">
    <text evidence="2">Belongs to the TMEM144 family.</text>
</comment>
<comment type="caution">
    <text evidence="8">The sequence shown here is derived from an EMBL/GenBank/DDBJ whole genome shotgun (WGS) entry which is preliminary data.</text>
</comment>
<evidence type="ECO:0000256" key="2">
    <source>
        <dbReference type="ARBA" id="ARBA00005731"/>
    </source>
</evidence>
<dbReference type="Pfam" id="PF07857">
    <property type="entry name" value="TMEM144"/>
    <property type="match status" value="2"/>
</dbReference>
<keyword evidence="3 7" id="KW-0812">Transmembrane</keyword>
<dbReference type="EMBL" id="CAUYUE010000003">
    <property type="protein sequence ID" value="CAK0748964.1"/>
    <property type="molecule type" value="Genomic_DNA"/>
</dbReference>
<feature type="transmembrane region" description="Helical" evidence="7">
    <location>
        <begin position="353"/>
        <end position="373"/>
    </location>
</feature>
<name>A0AAV1HUW0_9CHLO</name>
<feature type="transmembrane region" description="Helical" evidence="7">
    <location>
        <begin position="324"/>
        <end position="347"/>
    </location>
</feature>